<name>A0AAC9I537_9FLAO</name>
<gene>
    <name evidence="1" type="ORF">EM308_10160</name>
</gene>
<dbReference type="KEGG" id="fgl:EM308_10160"/>
<sequence length="61" mass="7053">MNFVILKKLICQNSAESDRFVIKIFREICESAVKTTHKFALISNLLFMKGMVIFGKKEKTI</sequence>
<evidence type="ECO:0000313" key="1">
    <source>
        <dbReference type="EMBL" id="AOW09840.1"/>
    </source>
</evidence>
<evidence type="ECO:0000313" key="2">
    <source>
        <dbReference type="Proteomes" id="UP000175968"/>
    </source>
</evidence>
<keyword evidence="2" id="KW-1185">Reference proteome</keyword>
<organism evidence="1 2">
    <name type="scientific">Flavobacterium gilvum</name>
    <dbReference type="NCBI Taxonomy" id="1492737"/>
    <lineage>
        <taxon>Bacteria</taxon>
        <taxon>Pseudomonadati</taxon>
        <taxon>Bacteroidota</taxon>
        <taxon>Flavobacteriia</taxon>
        <taxon>Flavobacteriales</taxon>
        <taxon>Flavobacteriaceae</taxon>
        <taxon>Flavobacterium</taxon>
    </lineage>
</organism>
<dbReference type="Proteomes" id="UP000175968">
    <property type="component" value="Chromosome"/>
</dbReference>
<protein>
    <submittedName>
        <fullName evidence="1">Uncharacterized protein</fullName>
    </submittedName>
</protein>
<dbReference type="AlphaFoldDB" id="A0AAC9I537"/>
<proteinExistence type="predicted"/>
<accession>A0AAC9I537</accession>
<dbReference type="EMBL" id="CP017479">
    <property type="protein sequence ID" value="AOW09840.1"/>
    <property type="molecule type" value="Genomic_DNA"/>
</dbReference>
<reference evidence="1 2" key="1">
    <citation type="submission" date="2016-10" db="EMBL/GenBank/DDBJ databases">
        <title>Flavobacterium gilvum sp. nov., isolated from stream water.</title>
        <authorList>
            <person name="Shin S.-K."/>
            <person name="Cho Y.-J."/>
            <person name="Yi H."/>
        </authorList>
    </citation>
    <scope>NUCLEOTIDE SEQUENCE [LARGE SCALE GENOMIC DNA]</scope>
    <source>
        <strain evidence="1 2">EM1308</strain>
    </source>
</reference>